<gene>
    <name evidence="3" type="ORF">K6Y31_15255</name>
</gene>
<feature type="chain" id="PRO_5046740646" evidence="1">
    <location>
        <begin position="21"/>
        <end position="369"/>
    </location>
</feature>
<dbReference type="InterPro" id="IPR025997">
    <property type="entry name" value="SBP_2_dom"/>
</dbReference>
<comment type="caution">
    <text evidence="3">The sequence shown here is derived from an EMBL/GenBank/DDBJ whole genome shotgun (WGS) entry which is preliminary data.</text>
</comment>
<evidence type="ECO:0000256" key="1">
    <source>
        <dbReference type="SAM" id="SignalP"/>
    </source>
</evidence>
<dbReference type="InterPro" id="IPR028082">
    <property type="entry name" value="Peripla_BP_I"/>
</dbReference>
<evidence type="ECO:0000313" key="4">
    <source>
        <dbReference type="Proteomes" id="UP001201273"/>
    </source>
</evidence>
<dbReference type="Pfam" id="PF13407">
    <property type="entry name" value="Peripla_BP_4"/>
    <property type="match status" value="1"/>
</dbReference>
<sequence>MKLNFSLLAGLFLIASTGFAQSNSSSEYWSLDEFYQTFPEQIKLSSDFEKLVQGQSQPLSVEQDEEIRIFVVYPGHQVSDYWRRSIASLTARLDELNIRYQIYNHYTRPTVAVEQQQRLIEKAERYQPDYFIFTLDVSEHANLIAHVLEQHKMKLILQNITTPYKAWQANPPFMYVGFDHVEGTKLLHSYFTQHYPKARYGLVYRSPGYVSEMRGDSFIRMQQATGAQLVDSHYSDASKHSAAMATRDMLKEHQQVDFIYACSTDVAFGITSALAREEQLTHKIAVNGWGGGEKELDAILSGELDVTVMRMNDDNGVAMAEAIKLDLQGQAKLIPQVFSGDFKLVDKRIHPAKLEEYKKRAFRYSLASE</sequence>
<name>A0ABS8WCE4_9GAMM</name>
<dbReference type="RefSeq" id="WP_233053822.1">
    <property type="nucleotide sequence ID" value="NZ_JAIMJA010000016.1"/>
</dbReference>
<accession>A0ABS8WCE4</accession>
<reference evidence="3 4" key="1">
    <citation type="journal article" date="2022" name="Environ. Microbiol. Rep.">
        <title>Eco-phylogenetic analyses reveal divergent evolution of vitamin B12 metabolism in the marine bacterial family 'Psychromonadaceae'.</title>
        <authorList>
            <person name="Jin X."/>
            <person name="Yang Y."/>
            <person name="Cao H."/>
            <person name="Gao B."/>
            <person name="Zhao Z."/>
        </authorList>
    </citation>
    <scope>NUCLEOTIDE SEQUENCE [LARGE SCALE GENOMIC DNA]</scope>
    <source>
        <strain evidence="3 4">MKS20</strain>
    </source>
</reference>
<dbReference type="EMBL" id="JAIMJA010000016">
    <property type="protein sequence ID" value="MCE2596170.1"/>
    <property type="molecule type" value="Genomic_DNA"/>
</dbReference>
<dbReference type="PANTHER" id="PTHR30146:SF145">
    <property type="entry name" value="RIBOSE OPERON REPRESSOR"/>
    <property type="match status" value="1"/>
</dbReference>
<evidence type="ECO:0000259" key="2">
    <source>
        <dbReference type="Pfam" id="PF13407"/>
    </source>
</evidence>
<dbReference type="Gene3D" id="3.40.50.2300">
    <property type="match status" value="2"/>
</dbReference>
<evidence type="ECO:0000313" key="3">
    <source>
        <dbReference type="EMBL" id="MCE2596170.1"/>
    </source>
</evidence>
<protein>
    <submittedName>
        <fullName evidence="3">Substrate-binding domain-containing protein</fullName>
    </submittedName>
</protein>
<keyword evidence="4" id="KW-1185">Reference proteome</keyword>
<organism evidence="3 4">
    <name type="scientific">Motilimonas cestriensis</name>
    <dbReference type="NCBI Taxonomy" id="2742685"/>
    <lineage>
        <taxon>Bacteria</taxon>
        <taxon>Pseudomonadati</taxon>
        <taxon>Pseudomonadota</taxon>
        <taxon>Gammaproteobacteria</taxon>
        <taxon>Alteromonadales</taxon>
        <taxon>Alteromonadales genera incertae sedis</taxon>
        <taxon>Motilimonas</taxon>
    </lineage>
</organism>
<dbReference type="SUPFAM" id="SSF53822">
    <property type="entry name" value="Periplasmic binding protein-like I"/>
    <property type="match status" value="1"/>
</dbReference>
<feature type="signal peptide" evidence="1">
    <location>
        <begin position="1"/>
        <end position="20"/>
    </location>
</feature>
<proteinExistence type="predicted"/>
<dbReference type="Proteomes" id="UP001201273">
    <property type="component" value="Unassembled WGS sequence"/>
</dbReference>
<feature type="domain" description="Periplasmic binding protein" evidence="2">
    <location>
        <begin position="71"/>
        <end position="330"/>
    </location>
</feature>
<keyword evidence="1" id="KW-0732">Signal</keyword>
<dbReference type="PANTHER" id="PTHR30146">
    <property type="entry name" value="LACI-RELATED TRANSCRIPTIONAL REPRESSOR"/>
    <property type="match status" value="1"/>
</dbReference>